<evidence type="ECO:0000256" key="11">
    <source>
        <dbReference type="ARBA" id="ARBA00033378"/>
    </source>
</evidence>
<evidence type="ECO:0000256" key="8">
    <source>
        <dbReference type="ARBA" id="ARBA00023128"/>
    </source>
</evidence>
<dbReference type="PANTHER" id="PTHR13453:SF1">
    <property type="entry name" value="KAT8 REGULATORY NSL COMPLEX SUBUNIT 2"/>
    <property type="match status" value="1"/>
</dbReference>
<dbReference type="InterPro" id="IPR026316">
    <property type="entry name" value="NSL2"/>
</dbReference>
<dbReference type="GO" id="GO:0044545">
    <property type="term" value="C:NSL complex"/>
    <property type="evidence" value="ECO:0007669"/>
    <property type="project" value="TreeGrafter"/>
</dbReference>
<keyword evidence="7" id="KW-0156">Chromatin regulator</keyword>
<reference evidence="17" key="2">
    <citation type="submission" date="2025-04" db="UniProtKB">
        <authorList>
            <consortium name="RefSeq"/>
        </authorList>
    </citation>
    <scope>IDENTIFICATION</scope>
    <source>
        <tissue evidence="17">Whole body</tissue>
    </source>
</reference>
<dbReference type="EMBL" id="GGMS01012565">
    <property type="protein sequence ID" value="MBY81768.1"/>
    <property type="molecule type" value="Transcribed_RNA"/>
</dbReference>
<dbReference type="RefSeq" id="XP_025421637.1">
    <property type="nucleotide sequence ID" value="XM_025565852.1"/>
</dbReference>
<evidence type="ECO:0000256" key="10">
    <source>
        <dbReference type="ARBA" id="ARBA00032947"/>
    </source>
</evidence>
<dbReference type="GO" id="GO:0005634">
    <property type="term" value="C:nucleus"/>
    <property type="evidence" value="ECO:0007669"/>
    <property type="project" value="UniProtKB-SubCell"/>
</dbReference>
<evidence type="ECO:0000256" key="4">
    <source>
        <dbReference type="ARBA" id="ARBA00022499"/>
    </source>
</evidence>
<evidence type="ECO:0000256" key="5">
    <source>
        <dbReference type="ARBA" id="ARBA00022553"/>
    </source>
</evidence>
<evidence type="ECO:0000256" key="12">
    <source>
        <dbReference type="ARBA" id="ARBA00093359"/>
    </source>
</evidence>
<keyword evidence="5" id="KW-0597">Phosphoprotein</keyword>
<evidence type="ECO:0000313" key="17">
    <source>
        <dbReference type="RefSeq" id="XP_025421637.1"/>
    </source>
</evidence>
<sequence length="266" mass="31584">MEEKTEIEKEFAHYVSECLNPFEEIDAKKILKERCMQNLESSEPLDGDEDVAIKTVTMDIAKPIPLLEDINYTKPDSTRNTEMLCVKEYYRIRRNEYIRLQSLYSYEFRYLLCSYKFRKREYLLNKKSDHDSYGPIKNSKWKSKEEYEKYRELKLLNYYNKVTTGQEAVLFKNAMEKRQKATLLLNKKKKSRFSSRCKFSEMGVRCTEKLLSPSRFCFKHILSDTEQCLFRACSVVQSNNICHEPIVNLGSNCTCVLHEKIPMLRD</sequence>
<evidence type="ECO:0000259" key="14">
    <source>
        <dbReference type="Pfam" id="PF13891"/>
    </source>
</evidence>
<evidence type="ECO:0000313" key="16">
    <source>
        <dbReference type="Proteomes" id="UP000694846"/>
    </source>
</evidence>
<proteinExistence type="predicted"/>
<keyword evidence="9" id="KW-0539">Nucleus</keyword>
<evidence type="ECO:0000256" key="9">
    <source>
        <dbReference type="ARBA" id="ARBA00023242"/>
    </source>
</evidence>
<keyword evidence="4" id="KW-1017">Isopeptide bond</keyword>
<name>A0A2S2QVJ8_9HEMI</name>
<reference evidence="15" key="1">
    <citation type="submission" date="2018-04" db="EMBL/GenBank/DDBJ databases">
        <title>Transcriptome assembly of Sipha flava.</title>
        <authorList>
            <person name="Scully E.D."/>
            <person name="Geib S.M."/>
            <person name="Palmer N.A."/>
            <person name="Koch K."/>
            <person name="Bradshaw J."/>
            <person name="Heng-Moss T."/>
            <person name="Sarath G."/>
        </authorList>
    </citation>
    <scope>NUCLEOTIDE SEQUENCE</scope>
</reference>
<keyword evidence="6" id="KW-0832">Ubl conjugation</keyword>
<dbReference type="PANTHER" id="PTHR13453">
    <property type="entry name" value="KAT8 REGULATORY NSL COMPLEX SUBUNIT 2"/>
    <property type="match status" value="1"/>
</dbReference>
<comment type="subunit">
    <text evidence="13">Component of the NSL complex at least composed of KAT8/MOF, KANSL1, KANSL2, KANSL3, MCRS1, PHF20, OGT1/OGT, WDR5 and HCFC1.</text>
</comment>
<gene>
    <name evidence="15" type="primary">Kansl2</name>
    <name evidence="17" type="synonym">LOC112691563</name>
    <name evidence="15" type="ORF">g.1280</name>
</gene>
<evidence type="ECO:0000256" key="13">
    <source>
        <dbReference type="ARBA" id="ARBA00093543"/>
    </source>
</evidence>
<keyword evidence="8" id="KW-0496">Mitochondrion</keyword>
<comment type="function">
    <text evidence="12">Non-catalytic component of the NSL histone acetyltransferase complex, a multiprotein complex that mediates histone H4 acetylation at 'Lys-5'- and 'Lys-8' (H4K5ac and H4K8ac) at transcription start sites and promotes transcription initiation. Required for NSL complex stability and for transcription of intraciliary transport genes in both ciliated and non-ciliated cells by regulating histone H4 acetylation at 'Lys-5'- and 'Lys-12' (H4K5ac and H4K12ac). This is necessary for cilium assembly in ciliated cells and for organization of the microtubule cytoskeleton in non-ciliated cells. Required within the NSL complex to maintain nuclear architecture stability by promoting KAT8-mediated acetylation of lamin LMNA.</text>
</comment>
<dbReference type="Proteomes" id="UP000694846">
    <property type="component" value="Unplaced"/>
</dbReference>
<evidence type="ECO:0000256" key="7">
    <source>
        <dbReference type="ARBA" id="ARBA00022853"/>
    </source>
</evidence>
<comment type="subcellular location">
    <subcellularLocation>
        <location evidence="2">Mitochondrion</location>
    </subcellularLocation>
    <subcellularLocation>
        <location evidence="1">Nucleus</location>
    </subcellularLocation>
</comment>
<dbReference type="GO" id="GO:0005739">
    <property type="term" value="C:mitochondrion"/>
    <property type="evidence" value="ECO:0007669"/>
    <property type="project" value="UniProtKB-SubCell"/>
</dbReference>
<evidence type="ECO:0000256" key="1">
    <source>
        <dbReference type="ARBA" id="ARBA00004123"/>
    </source>
</evidence>
<dbReference type="InterPro" id="IPR025927">
    <property type="entry name" value="Znf_KANL2-like"/>
</dbReference>
<dbReference type="OrthoDB" id="677315at2759"/>
<organism evidence="15">
    <name type="scientific">Sipha flava</name>
    <name type="common">yellow sugarcane aphid</name>
    <dbReference type="NCBI Taxonomy" id="143950"/>
    <lineage>
        <taxon>Eukaryota</taxon>
        <taxon>Metazoa</taxon>
        <taxon>Ecdysozoa</taxon>
        <taxon>Arthropoda</taxon>
        <taxon>Hexapoda</taxon>
        <taxon>Insecta</taxon>
        <taxon>Pterygota</taxon>
        <taxon>Neoptera</taxon>
        <taxon>Paraneoptera</taxon>
        <taxon>Hemiptera</taxon>
        <taxon>Sternorrhyncha</taxon>
        <taxon>Aphidomorpha</taxon>
        <taxon>Aphidoidea</taxon>
        <taxon>Aphididae</taxon>
        <taxon>Sipha</taxon>
    </lineage>
</organism>
<accession>A0A2S2QVJ8</accession>
<keyword evidence="16" id="KW-1185">Reference proteome</keyword>
<dbReference type="AlphaFoldDB" id="A0A2S2QVJ8"/>
<dbReference type="GO" id="GO:0006325">
    <property type="term" value="P:chromatin organization"/>
    <property type="evidence" value="ECO:0007669"/>
    <property type="project" value="UniProtKB-KW"/>
</dbReference>
<dbReference type="Pfam" id="PF13891">
    <property type="entry name" value="zf-C3HC3H_KANSL2"/>
    <property type="match status" value="1"/>
</dbReference>
<protein>
    <recommendedName>
        <fullName evidence="3">KAT8 regulatory NSL complex subunit 2</fullName>
    </recommendedName>
    <alternativeName>
        <fullName evidence="11">NSL complex protein NSL2</fullName>
    </alternativeName>
    <alternativeName>
        <fullName evidence="10">Non-specific lethal 2 homolog</fullName>
    </alternativeName>
</protein>
<feature type="domain" description="KANL2-like probable zinc-finger" evidence="14">
    <location>
        <begin position="203"/>
        <end position="258"/>
    </location>
</feature>
<evidence type="ECO:0000313" key="15">
    <source>
        <dbReference type="EMBL" id="MBY81768.1"/>
    </source>
</evidence>
<evidence type="ECO:0000256" key="3">
    <source>
        <dbReference type="ARBA" id="ARBA00015508"/>
    </source>
</evidence>
<evidence type="ECO:0000256" key="2">
    <source>
        <dbReference type="ARBA" id="ARBA00004173"/>
    </source>
</evidence>
<evidence type="ECO:0000256" key="6">
    <source>
        <dbReference type="ARBA" id="ARBA00022843"/>
    </source>
</evidence>